<reference evidence="1" key="1">
    <citation type="journal article" date="2015" name="Nature">
        <title>Complex archaea that bridge the gap between prokaryotes and eukaryotes.</title>
        <authorList>
            <person name="Spang A."/>
            <person name="Saw J.H."/>
            <person name="Jorgensen S.L."/>
            <person name="Zaremba-Niedzwiedzka K."/>
            <person name="Martijn J."/>
            <person name="Lind A.E."/>
            <person name="van Eijk R."/>
            <person name="Schleper C."/>
            <person name="Guy L."/>
            <person name="Ettema T.J."/>
        </authorList>
    </citation>
    <scope>NUCLEOTIDE SEQUENCE</scope>
</reference>
<dbReference type="InterPro" id="IPR019853">
    <property type="entry name" value="GldB-like"/>
</dbReference>
<organism evidence="1">
    <name type="scientific">marine sediment metagenome</name>
    <dbReference type="NCBI Taxonomy" id="412755"/>
    <lineage>
        <taxon>unclassified sequences</taxon>
        <taxon>metagenomes</taxon>
        <taxon>ecological metagenomes</taxon>
    </lineage>
</organism>
<comment type="caution">
    <text evidence="1">The sequence shown here is derived from an EMBL/GenBank/DDBJ whole genome shotgun (WGS) entry which is preliminary data.</text>
</comment>
<accession>A0A0F9M113</accession>
<dbReference type="EMBL" id="LAZR01005511">
    <property type="protein sequence ID" value="KKM99318.1"/>
    <property type="molecule type" value="Genomic_DNA"/>
</dbReference>
<name>A0A0F9M113_9ZZZZ</name>
<proteinExistence type="predicted"/>
<protein>
    <submittedName>
        <fullName evidence="1">Uncharacterized protein</fullName>
    </submittedName>
</protein>
<dbReference type="Pfam" id="PF25594">
    <property type="entry name" value="GldB_lipo"/>
    <property type="match status" value="1"/>
</dbReference>
<gene>
    <name evidence="1" type="ORF">LCGC14_1149090</name>
</gene>
<dbReference type="AlphaFoldDB" id="A0A0F9M113"/>
<dbReference type="PROSITE" id="PS51257">
    <property type="entry name" value="PROKAR_LIPOPROTEIN"/>
    <property type="match status" value="1"/>
</dbReference>
<evidence type="ECO:0000313" key="1">
    <source>
        <dbReference type="EMBL" id="KKM99318.1"/>
    </source>
</evidence>
<sequence length="324" mass="37722">MNKKRVTKSILLIIFLISLQSCSVFNSGLKTTEKPSDSKLVTSDIDHFYTAFDLARNDSSNAEKIFNDYYFKRGSKGLNDFYKTKIQSKEKFSKFVLAFEDYYQSIRNDITDLNDLESQIKQNFNDFEKLYPEANFPDVYFLVGKYQSNGTISKNGLLIGTEILARTPKSDTAKWNDDILRISMERKHIPVTVSHELVHFNQDKMKDGNTLLWKSVREGSAEFIAELISGETDANYKKFKGKELEVWNDFKNDKNKSIWSSWQQESESRPRNAGYWVGYMICKAYYEKVGDKEKVVKDILSIQDYSQFLKESEVEKYLQNKFGT</sequence>